<evidence type="ECO:0000313" key="2">
    <source>
        <dbReference type="Proteomes" id="UP001272242"/>
    </source>
</evidence>
<name>A0ABU5F0U6_9BACT</name>
<protein>
    <recommendedName>
        <fullName evidence="3">SMI1/KNR4 family protein</fullName>
    </recommendedName>
</protein>
<gene>
    <name evidence="1" type="ORF">R5W23_000477</name>
</gene>
<dbReference type="EMBL" id="JAXBLV010000110">
    <property type="protein sequence ID" value="MDY3559484.1"/>
    <property type="molecule type" value="Genomic_DNA"/>
</dbReference>
<proteinExistence type="predicted"/>
<dbReference type="Proteomes" id="UP001272242">
    <property type="component" value="Unassembled WGS sequence"/>
</dbReference>
<reference evidence="2" key="1">
    <citation type="journal article" date="2023" name="Mar. Drugs">
        <title>Gemmata algarum, a Novel Planctomycete Isolated from an Algal Mat, Displays Antimicrobial Activity.</title>
        <authorList>
            <person name="Kumar G."/>
            <person name="Kallscheuer N."/>
            <person name="Kashif M."/>
            <person name="Ahamad S."/>
            <person name="Jagadeeshwari U."/>
            <person name="Pannikurungottu S."/>
            <person name="Haufschild T."/>
            <person name="Kabuu M."/>
            <person name="Sasikala C."/>
            <person name="Jogler C."/>
            <person name="Ramana C."/>
        </authorList>
    </citation>
    <scope>NUCLEOTIDE SEQUENCE [LARGE SCALE GENOMIC DNA]</scope>
    <source>
        <strain evidence="2">JC673</strain>
    </source>
</reference>
<keyword evidence="2" id="KW-1185">Reference proteome</keyword>
<accession>A0ABU5F0U6</accession>
<evidence type="ECO:0000313" key="1">
    <source>
        <dbReference type="EMBL" id="MDY3559484.1"/>
    </source>
</evidence>
<evidence type="ECO:0008006" key="3">
    <source>
        <dbReference type="Google" id="ProtNLM"/>
    </source>
</evidence>
<sequence>MTRPMTEDEWFSPTDDGARVRHAAEHLPPRHRRLLAVGLCRTVTGLVTHPALAAALDVVDQYADGRVTAGALERARHACRALAQQSYDAYRRAADTGGSAVAAHACWDLAWAVSFAATDPLPLDKVGARALDAAVQARTGTTGGLSATSPEFHAAVAAHLSLMRETVWEVAGNPFQPPRFLPAWRTDTVTALAKQMYESRDFTAMPILADALQDAGCDSDALLRHCRGEGTHVRGCWAIDLVLELE</sequence>
<comment type="caution">
    <text evidence="1">The sequence shown here is derived from an EMBL/GenBank/DDBJ whole genome shotgun (WGS) entry which is preliminary data.</text>
</comment>
<organism evidence="1 2">
    <name type="scientific">Gemmata algarum</name>
    <dbReference type="NCBI Taxonomy" id="2975278"/>
    <lineage>
        <taxon>Bacteria</taxon>
        <taxon>Pseudomonadati</taxon>
        <taxon>Planctomycetota</taxon>
        <taxon>Planctomycetia</taxon>
        <taxon>Gemmatales</taxon>
        <taxon>Gemmataceae</taxon>
        <taxon>Gemmata</taxon>
    </lineage>
</organism>